<dbReference type="GeneID" id="8097239"/>
<accession>C6KIN2</accession>
<geneLocation type="chloroplast" evidence="9"/>
<keyword evidence="5" id="KW-0793">Thylakoid</keyword>
<dbReference type="SUPFAM" id="SSF161029">
    <property type="entry name" value="Photosystem II reaction center protein T, PsbT"/>
    <property type="match status" value="1"/>
</dbReference>
<evidence type="ECO:0000256" key="8">
    <source>
        <dbReference type="SAM" id="Phobius"/>
    </source>
</evidence>
<feature type="transmembrane region" description="Helical" evidence="8">
    <location>
        <begin position="6"/>
        <end position="23"/>
    </location>
</feature>
<dbReference type="PANTHER" id="PTHR36411:SF2">
    <property type="entry name" value="PHOTOSYSTEM II REACTION CENTER PROTEIN T"/>
    <property type="match status" value="1"/>
</dbReference>
<dbReference type="InterPro" id="IPR001743">
    <property type="entry name" value="PSII_PsbT"/>
</dbReference>
<evidence type="ECO:0000256" key="3">
    <source>
        <dbReference type="ARBA" id="ARBA00022692"/>
    </source>
</evidence>
<sequence length="32" mass="3793">MEALVYTFLLIGTLLILFFSVFFRETPKIIKK</sequence>
<dbReference type="EMBL" id="GQ231541">
    <property type="protein sequence ID" value="ACS36838.1"/>
    <property type="molecule type" value="Genomic_DNA"/>
</dbReference>
<dbReference type="InterPro" id="IPR037268">
    <property type="entry name" value="PSII_PsbT_sf"/>
</dbReference>
<proteinExistence type="inferred from homology"/>
<evidence type="ECO:0000256" key="1">
    <source>
        <dbReference type="ARBA" id="ARBA00008658"/>
    </source>
</evidence>
<dbReference type="RefSeq" id="YP_003002074.1">
    <property type="nucleotide sequence ID" value="NC_012898.1"/>
</dbReference>
<keyword evidence="3 8" id="KW-0812">Transmembrane</keyword>
<dbReference type="Proteomes" id="UP000002729">
    <property type="component" value="Chloroplast"/>
</dbReference>
<evidence type="ECO:0000256" key="6">
    <source>
        <dbReference type="ARBA" id="ARBA00023136"/>
    </source>
</evidence>
<evidence type="ECO:0000256" key="7">
    <source>
        <dbReference type="ARBA" id="ARBA00023276"/>
    </source>
</evidence>
<keyword evidence="2" id="KW-0602">Photosynthesis</keyword>
<keyword evidence="6 8" id="KW-0472">Membrane</keyword>
<dbReference type="AlphaFoldDB" id="C6KIN2"/>
<comment type="similarity">
    <text evidence="1">Belongs to the PsbT family.</text>
</comment>
<organism evidence="9 10">
    <name type="scientific">Aureococcus anophagefferens</name>
    <name type="common">Harmful bloom alga</name>
    <dbReference type="NCBI Taxonomy" id="44056"/>
    <lineage>
        <taxon>Eukaryota</taxon>
        <taxon>Sar</taxon>
        <taxon>Stramenopiles</taxon>
        <taxon>Ochrophyta</taxon>
        <taxon>Pelagophyceae</taxon>
        <taxon>Pelagomonadales</taxon>
        <taxon>Pelagomonadaceae</taxon>
        <taxon>Aureococcus</taxon>
    </lineage>
</organism>
<evidence type="ECO:0000256" key="2">
    <source>
        <dbReference type="ARBA" id="ARBA00022531"/>
    </source>
</evidence>
<dbReference type="GO" id="GO:0005737">
    <property type="term" value="C:cytoplasm"/>
    <property type="evidence" value="ECO:0007669"/>
    <property type="project" value="UniProtKB-ARBA"/>
</dbReference>
<protein>
    <submittedName>
        <fullName evidence="9">Photosystem II protein T</fullName>
    </submittedName>
</protein>
<keyword evidence="4 8" id="KW-1133">Transmembrane helix</keyword>
<name>C6KIN2_AURAN</name>
<dbReference type="InParanoid" id="C6KIN2"/>
<dbReference type="Pfam" id="PF01405">
    <property type="entry name" value="PsbT"/>
    <property type="match status" value="1"/>
</dbReference>
<dbReference type="PANTHER" id="PTHR36411">
    <property type="match status" value="1"/>
</dbReference>
<keyword evidence="9" id="KW-0934">Plastid</keyword>
<keyword evidence="9" id="KW-0150">Chloroplast</keyword>
<dbReference type="GO" id="GO:0009539">
    <property type="term" value="C:photosystem II reaction center"/>
    <property type="evidence" value="ECO:0007669"/>
    <property type="project" value="InterPro"/>
</dbReference>
<dbReference type="KEGG" id="aaf:AuanCp055"/>
<keyword evidence="7" id="KW-0604">Photosystem II</keyword>
<evidence type="ECO:0000313" key="10">
    <source>
        <dbReference type="Proteomes" id="UP000002729"/>
    </source>
</evidence>
<gene>
    <name evidence="9" type="primary">psbT</name>
    <name evidence="9" type="ORF">AuanCp055</name>
</gene>
<dbReference type="GO" id="GO:0015979">
    <property type="term" value="P:photosynthesis"/>
    <property type="evidence" value="ECO:0007669"/>
    <property type="project" value="UniProtKB-KW"/>
</dbReference>
<evidence type="ECO:0000313" key="9">
    <source>
        <dbReference type="EMBL" id="ACS36838.1"/>
    </source>
</evidence>
<keyword evidence="10" id="KW-1185">Reference proteome</keyword>
<evidence type="ECO:0000256" key="5">
    <source>
        <dbReference type="ARBA" id="ARBA00023078"/>
    </source>
</evidence>
<evidence type="ECO:0000256" key="4">
    <source>
        <dbReference type="ARBA" id="ARBA00022989"/>
    </source>
</evidence>
<reference evidence="9 10" key="1">
    <citation type="journal article" date="2010" name="J. Phycol.">
        <title>Analyses of the complete chloroplast genome sequences of two members of the pelagophyceae: Aureococcus anophagefferens CCMP1984 and Aureoumbra lagunensis CCMP1507.</title>
        <authorList>
            <person name="Ong H.C."/>
            <person name="Wilhelm S.W."/>
            <person name="Gobler C.J."/>
            <person name="Bullerjahn G."/>
            <person name="Jacobs M.A."/>
            <person name="McKay J."/>
            <person name="Sims E.H."/>
            <person name="Gillett W.G."/>
            <person name="Zhou Y."/>
            <person name="Haugen E."/>
            <person name="Rocap G."/>
            <person name="Cattolico R.A."/>
        </authorList>
    </citation>
    <scope>NUCLEOTIDE SEQUENCE [LARGE SCALE GENOMIC DNA]</scope>
    <source>
        <strain evidence="9 10">CCMP 1984</strain>
    </source>
</reference>